<proteinExistence type="predicted"/>
<evidence type="ECO:0000313" key="4">
    <source>
        <dbReference type="Proteomes" id="UP000093111"/>
    </source>
</evidence>
<dbReference type="OrthoDB" id="9809003at2"/>
<feature type="domain" description="SpoVT-AbrB" evidence="2">
    <location>
        <begin position="1"/>
        <end position="43"/>
    </location>
</feature>
<dbReference type="RefSeq" id="WP_068954426.1">
    <property type="nucleotide sequence ID" value="NZ_LGLV01000007.1"/>
</dbReference>
<dbReference type="PANTHER" id="PTHR34860">
    <property type="entry name" value="REPRESSOR-LIKE PROTEIN SSO7C3"/>
    <property type="match status" value="1"/>
</dbReference>
<accession>A0A1C7P285</accession>
<organism evidence="3 4">
    <name type="scientific">Pararhizobium polonicum</name>
    <dbReference type="NCBI Taxonomy" id="1612624"/>
    <lineage>
        <taxon>Bacteria</taxon>
        <taxon>Pseudomonadati</taxon>
        <taxon>Pseudomonadota</taxon>
        <taxon>Alphaproteobacteria</taxon>
        <taxon>Hyphomicrobiales</taxon>
        <taxon>Rhizobiaceae</taxon>
        <taxon>Rhizobium/Agrobacterium group</taxon>
        <taxon>Pararhizobium</taxon>
    </lineage>
</organism>
<reference evidence="3 4" key="1">
    <citation type="journal article" date="2016" name="Syst. Appl. Microbiol.">
        <title>Pararhizobium polonicum sp. nov. isolated from tumors on stone fruit rootstocks.</title>
        <authorList>
            <person name="Pulawska J."/>
            <person name="Kuzmanovic N."/>
            <person name="Willems A."/>
            <person name="Pothier J.F."/>
        </authorList>
    </citation>
    <scope>NUCLEOTIDE SEQUENCE [LARGE SCALE GENOMIC DNA]</scope>
    <source>
        <strain evidence="3 4">F5.1</strain>
    </source>
</reference>
<dbReference type="SUPFAM" id="SSF89447">
    <property type="entry name" value="AbrB/MazE/MraZ-like"/>
    <property type="match status" value="1"/>
</dbReference>
<dbReference type="Pfam" id="PF04014">
    <property type="entry name" value="MazE_antitoxin"/>
    <property type="match status" value="1"/>
</dbReference>
<dbReference type="NCBIfam" id="TIGR01439">
    <property type="entry name" value="lp_hng_hel_AbrB"/>
    <property type="match status" value="1"/>
</dbReference>
<dbReference type="PROSITE" id="PS51740">
    <property type="entry name" value="SPOVT_ABRB"/>
    <property type="match status" value="1"/>
</dbReference>
<dbReference type="InterPro" id="IPR052975">
    <property type="entry name" value="Repressor-like_regulatory"/>
</dbReference>
<evidence type="ECO:0000259" key="2">
    <source>
        <dbReference type="PROSITE" id="PS51740"/>
    </source>
</evidence>
<protein>
    <submittedName>
        <fullName evidence="3">AbrB family transcriptional regulator</fullName>
    </submittedName>
</protein>
<dbReference type="EMBL" id="LGLV01000007">
    <property type="protein sequence ID" value="OBZ95375.1"/>
    <property type="molecule type" value="Genomic_DNA"/>
</dbReference>
<dbReference type="Gene3D" id="2.10.260.10">
    <property type="match status" value="1"/>
</dbReference>
<dbReference type="SMART" id="SM00966">
    <property type="entry name" value="SpoVT_AbrB"/>
    <property type="match status" value="1"/>
</dbReference>
<evidence type="ECO:0000256" key="1">
    <source>
        <dbReference type="PROSITE-ProRule" id="PRU01076"/>
    </source>
</evidence>
<dbReference type="PATRIC" id="fig|1612624.7.peg.4383"/>
<comment type="caution">
    <text evidence="3">The sequence shown here is derived from an EMBL/GenBank/DDBJ whole genome shotgun (WGS) entry which is preliminary data.</text>
</comment>
<keyword evidence="1" id="KW-0238">DNA-binding</keyword>
<dbReference type="PANTHER" id="PTHR34860:SF6">
    <property type="entry name" value="REPRESSOR-LIKE PROTEIN SSO7C3"/>
    <property type="match status" value="1"/>
</dbReference>
<dbReference type="GO" id="GO:0003677">
    <property type="term" value="F:DNA binding"/>
    <property type="evidence" value="ECO:0007669"/>
    <property type="project" value="UniProtKB-UniRule"/>
</dbReference>
<keyword evidence="4" id="KW-1185">Reference proteome</keyword>
<dbReference type="STRING" id="1612624.ADU59_12445"/>
<sequence>MRVTEKGQVTIPKNVRSNLGIEPGSSVEFILKGNEAVLRRIEPAQAGIERSVQEFSDHLNRHKGSMNLGGMDGDEFYRLLRG</sequence>
<dbReference type="InterPro" id="IPR037914">
    <property type="entry name" value="SpoVT-AbrB_sf"/>
</dbReference>
<dbReference type="AlphaFoldDB" id="A0A1C7P285"/>
<gene>
    <name evidence="3" type="ORF">ADU59_12445</name>
</gene>
<evidence type="ECO:0000313" key="3">
    <source>
        <dbReference type="EMBL" id="OBZ95375.1"/>
    </source>
</evidence>
<name>A0A1C7P285_9HYPH</name>
<dbReference type="InterPro" id="IPR007159">
    <property type="entry name" value="SpoVT-AbrB_dom"/>
</dbReference>
<dbReference type="Proteomes" id="UP000093111">
    <property type="component" value="Unassembled WGS sequence"/>
</dbReference>